<dbReference type="AlphaFoldDB" id="A0A1Q2CR84"/>
<reference evidence="3" key="1">
    <citation type="submission" date="2017-02" db="EMBL/GenBank/DDBJ databases">
        <title>Tessaracoccus aquaemaris sp. nov., isolated from the intestine of a Korean rockfish, Sebastes schlegelii, in a marine aquaculture pond.</title>
        <authorList>
            <person name="Tak E.J."/>
            <person name="Bae J.-W."/>
        </authorList>
    </citation>
    <scope>NUCLEOTIDE SEQUENCE [LARGE SCALE GENOMIC DNA]</scope>
    <source>
        <strain evidence="3">NSG39</strain>
    </source>
</reference>
<evidence type="ECO:0000313" key="2">
    <source>
        <dbReference type="EMBL" id="AQP48633.1"/>
    </source>
</evidence>
<keyword evidence="1" id="KW-0472">Membrane</keyword>
<sequence>MPDGQSRAIVGSDTFAITATTQPVRSSALVVLSATPSWLPDGSFTDSSLAADLEDRLDPLLTSAERPGVQSAIDPALYEAVTRLSGTHTVDGASVGGNGVALRWIQRVDALAEQGRLWRLPFGDPDLTRAALSGQLDTVMDWSAEAGSGVLPEVGSVAILRDGASPDLVDHLSDLDTVVVVGMSGATSGTPQLLGARPIGATARPDGGSLPERITREFLAVRPPLYLIDSVQAADADADLGTWREHVAPSAKPSEALTWPDTTSSEPWPDLADTLTQASKDAALLDDLTDGPSSINLAVLGATSWSSGFSDQRQAVAYATAGSPPDLDLKKVKLRAAASFVMGSRTNTFPATLTNDLSVPVTVGVTFQSDSPQRIRVPSVKPVTVEPGESITLDVTPEATANGVALVRGQVVTTGGVAVGKPVTIEITATDFGRVGWIIILVSGAVLLGGTAWRIRAVRRERAKASAEVSE</sequence>
<dbReference type="Proteomes" id="UP000188145">
    <property type="component" value="Chromosome"/>
</dbReference>
<dbReference type="Pfam" id="PF19516">
    <property type="entry name" value="DUF6049"/>
    <property type="match status" value="1"/>
</dbReference>
<protein>
    <submittedName>
        <fullName evidence="2">Uncharacterized protein</fullName>
    </submittedName>
</protein>
<dbReference type="RefSeq" id="WP_077686976.1">
    <property type="nucleotide sequence ID" value="NZ_CP019606.1"/>
</dbReference>
<dbReference type="InterPro" id="IPR046112">
    <property type="entry name" value="DUF6049"/>
</dbReference>
<dbReference type="OrthoDB" id="5185072at2"/>
<gene>
    <name evidence="2" type="ORF">BW730_15100</name>
</gene>
<feature type="transmembrane region" description="Helical" evidence="1">
    <location>
        <begin position="435"/>
        <end position="455"/>
    </location>
</feature>
<dbReference type="EMBL" id="CP019606">
    <property type="protein sequence ID" value="AQP48633.1"/>
    <property type="molecule type" value="Genomic_DNA"/>
</dbReference>
<organism evidence="2 3">
    <name type="scientific">Tessaracoccus aquimaris</name>
    <dbReference type="NCBI Taxonomy" id="1332264"/>
    <lineage>
        <taxon>Bacteria</taxon>
        <taxon>Bacillati</taxon>
        <taxon>Actinomycetota</taxon>
        <taxon>Actinomycetes</taxon>
        <taxon>Propionibacteriales</taxon>
        <taxon>Propionibacteriaceae</taxon>
        <taxon>Tessaracoccus</taxon>
    </lineage>
</organism>
<keyword evidence="3" id="KW-1185">Reference proteome</keyword>
<dbReference type="KEGG" id="tes:BW730_15100"/>
<evidence type="ECO:0000256" key="1">
    <source>
        <dbReference type="SAM" id="Phobius"/>
    </source>
</evidence>
<accession>A0A1Q2CR84</accession>
<proteinExistence type="predicted"/>
<keyword evidence="1" id="KW-0812">Transmembrane</keyword>
<name>A0A1Q2CR84_9ACTN</name>
<evidence type="ECO:0000313" key="3">
    <source>
        <dbReference type="Proteomes" id="UP000188145"/>
    </source>
</evidence>
<keyword evidence="1" id="KW-1133">Transmembrane helix</keyword>
<dbReference type="STRING" id="1332264.BW730_15100"/>